<dbReference type="Proteomes" id="UP000663870">
    <property type="component" value="Unassembled WGS sequence"/>
</dbReference>
<accession>A0A813UK58</accession>
<evidence type="ECO:0000256" key="1">
    <source>
        <dbReference type="ARBA" id="ARBA00022679"/>
    </source>
</evidence>
<organism evidence="2 4">
    <name type="scientific">Rotaria sordida</name>
    <dbReference type="NCBI Taxonomy" id="392033"/>
    <lineage>
        <taxon>Eukaryota</taxon>
        <taxon>Metazoa</taxon>
        <taxon>Spiralia</taxon>
        <taxon>Gnathifera</taxon>
        <taxon>Rotifera</taxon>
        <taxon>Eurotatoria</taxon>
        <taxon>Bdelloidea</taxon>
        <taxon>Philodinida</taxon>
        <taxon>Philodinidae</taxon>
        <taxon>Rotaria</taxon>
    </lineage>
</organism>
<dbReference type="Proteomes" id="UP000663854">
    <property type="component" value="Unassembled WGS sequence"/>
</dbReference>
<keyword evidence="5" id="KW-1185">Reference proteome</keyword>
<sequence>MISHIIPCPPTGNGHRIVLAGTDLIFESIDNIFVYPLLDIDRLKQAISRALSIWPILAGRVLINEDQYLIEFSDLPIPFTYIENDQLEYWPNLPVVVDDMTICKPFIDVVQYKPMDESLLRIKVTRLLRSNEYVLGTSFSHLVGDAASNIHFLNDLSRFYQGLEPILPRPIFDRYLWTKDDADVSLLSNLKPYQNADKREIIATNFIRDQTTTDQLNISFSSIQLEKLHSLTDGKDEVTVHDVLNAYMIVTMNKNSIEISNEYFQRAYILVNYRNLLHSIALTGHVANSFVIMLTSDFPNPFSLISIAKTIRQAINKCRNEDFLMKWIPTADLMMKQIIKDDKLICVWDTNEVVINSNFKYDWSNQVDFGMINQCRFHTITSLKSYFRIFHLNPIKDQEDHWIKDNDGAEVSFRIQKGEMKNKFLETYQQDIETNFINVE</sequence>
<evidence type="ECO:0000313" key="2">
    <source>
        <dbReference type="EMBL" id="CAF0830299.1"/>
    </source>
</evidence>
<proteinExistence type="predicted"/>
<protein>
    <submittedName>
        <fullName evidence="2">Uncharacterized protein</fullName>
    </submittedName>
</protein>
<gene>
    <name evidence="3" type="ORF">JXQ802_LOCUS35365</name>
    <name evidence="2" type="ORF">PYM288_LOCUS6047</name>
</gene>
<name>A0A813UK58_9BILA</name>
<dbReference type="EMBL" id="CAJNOL010001741">
    <property type="protein sequence ID" value="CAF1412634.1"/>
    <property type="molecule type" value="Genomic_DNA"/>
</dbReference>
<dbReference type="EMBL" id="CAJNOH010000065">
    <property type="protein sequence ID" value="CAF0830299.1"/>
    <property type="molecule type" value="Genomic_DNA"/>
</dbReference>
<reference evidence="2" key="1">
    <citation type="submission" date="2021-02" db="EMBL/GenBank/DDBJ databases">
        <authorList>
            <person name="Nowell W R."/>
        </authorList>
    </citation>
    <scope>NUCLEOTIDE SEQUENCE</scope>
</reference>
<dbReference type="AlphaFoldDB" id="A0A813UK58"/>
<dbReference type="GO" id="GO:0016747">
    <property type="term" value="F:acyltransferase activity, transferring groups other than amino-acyl groups"/>
    <property type="evidence" value="ECO:0007669"/>
    <property type="project" value="TreeGrafter"/>
</dbReference>
<dbReference type="PANTHER" id="PTHR31642:SF310">
    <property type="entry name" value="FATTY ALCOHOL:CAFFEOYL-COA ACYLTRANSFERASE"/>
    <property type="match status" value="1"/>
</dbReference>
<evidence type="ECO:0000313" key="3">
    <source>
        <dbReference type="EMBL" id="CAF1412634.1"/>
    </source>
</evidence>
<dbReference type="PANTHER" id="PTHR31642">
    <property type="entry name" value="TRICHOTHECENE 3-O-ACETYLTRANSFERASE"/>
    <property type="match status" value="1"/>
</dbReference>
<dbReference type="Pfam" id="PF02458">
    <property type="entry name" value="Transferase"/>
    <property type="match status" value="1"/>
</dbReference>
<dbReference type="SUPFAM" id="SSF52777">
    <property type="entry name" value="CoA-dependent acyltransferases"/>
    <property type="match status" value="1"/>
</dbReference>
<keyword evidence="1" id="KW-0808">Transferase</keyword>
<dbReference type="InterPro" id="IPR050317">
    <property type="entry name" value="Plant_Fungal_Acyltransferase"/>
</dbReference>
<comment type="caution">
    <text evidence="2">The sequence shown here is derived from an EMBL/GenBank/DDBJ whole genome shotgun (WGS) entry which is preliminary data.</text>
</comment>
<dbReference type="Gene3D" id="3.30.559.10">
    <property type="entry name" value="Chloramphenicol acetyltransferase-like domain"/>
    <property type="match status" value="1"/>
</dbReference>
<evidence type="ECO:0000313" key="5">
    <source>
        <dbReference type="Proteomes" id="UP000663870"/>
    </source>
</evidence>
<dbReference type="GO" id="GO:0044550">
    <property type="term" value="P:secondary metabolite biosynthetic process"/>
    <property type="evidence" value="ECO:0007669"/>
    <property type="project" value="TreeGrafter"/>
</dbReference>
<dbReference type="InterPro" id="IPR023213">
    <property type="entry name" value="CAT-like_dom_sf"/>
</dbReference>
<evidence type="ECO:0000313" key="4">
    <source>
        <dbReference type="Proteomes" id="UP000663854"/>
    </source>
</evidence>